<reference evidence="2 3" key="1">
    <citation type="submission" date="2024-07" db="EMBL/GenBank/DDBJ databases">
        <title>Section-level genome sequencing and comparative genomics of Aspergillus sections Usti and Cavernicolus.</title>
        <authorList>
            <consortium name="Lawrence Berkeley National Laboratory"/>
            <person name="Nybo J.L."/>
            <person name="Vesth T.C."/>
            <person name="Theobald S."/>
            <person name="Frisvad J.C."/>
            <person name="Larsen T.O."/>
            <person name="Kjaerboelling I."/>
            <person name="Rothschild-Mancinelli K."/>
            <person name="Lyhne E.K."/>
            <person name="Kogle M.E."/>
            <person name="Barry K."/>
            <person name="Clum A."/>
            <person name="Na H."/>
            <person name="Ledsgaard L."/>
            <person name="Lin J."/>
            <person name="Lipzen A."/>
            <person name="Kuo A."/>
            <person name="Riley R."/>
            <person name="Mondo S."/>
            <person name="LaButti K."/>
            <person name="Haridas S."/>
            <person name="Pangalinan J."/>
            <person name="Salamov A.A."/>
            <person name="Simmons B.A."/>
            <person name="Magnuson J.K."/>
            <person name="Chen J."/>
            <person name="Drula E."/>
            <person name="Henrissat B."/>
            <person name="Wiebenga A."/>
            <person name="Lubbers R.J."/>
            <person name="Gomes A.C."/>
            <person name="Macurrencykelacurrency M.R."/>
            <person name="Stajich J."/>
            <person name="Grigoriev I.V."/>
            <person name="Mortensen U.H."/>
            <person name="De vries R.P."/>
            <person name="Baker S.E."/>
            <person name="Andersen M.R."/>
        </authorList>
    </citation>
    <scope>NUCLEOTIDE SEQUENCE [LARGE SCALE GENOMIC DNA]</scope>
    <source>
        <strain evidence="2 3">CBS 756.74</strain>
    </source>
</reference>
<evidence type="ECO:0000313" key="2">
    <source>
        <dbReference type="EMBL" id="KAL2851376.1"/>
    </source>
</evidence>
<proteinExistence type="predicted"/>
<comment type="caution">
    <text evidence="2">The sequence shown here is derived from an EMBL/GenBank/DDBJ whole genome shotgun (WGS) entry which is preliminary data.</text>
</comment>
<keyword evidence="3" id="KW-1185">Reference proteome</keyword>
<dbReference type="EMBL" id="JBFXLR010000018">
    <property type="protein sequence ID" value="KAL2851376.1"/>
    <property type="molecule type" value="Genomic_DNA"/>
</dbReference>
<dbReference type="RefSeq" id="XP_070899817.1">
    <property type="nucleotide sequence ID" value="XM_071045464.1"/>
</dbReference>
<keyword evidence="1" id="KW-0732">Signal</keyword>
<organism evidence="2 3">
    <name type="scientific">Aspergillus pseudodeflectus</name>
    <dbReference type="NCBI Taxonomy" id="176178"/>
    <lineage>
        <taxon>Eukaryota</taxon>
        <taxon>Fungi</taxon>
        <taxon>Dikarya</taxon>
        <taxon>Ascomycota</taxon>
        <taxon>Pezizomycotina</taxon>
        <taxon>Eurotiomycetes</taxon>
        <taxon>Eurotiomycetidae</taxon>
        <taxon>Eurotiales</taxon>
        <taxon>Aspergillaceae</taxon>
        <taxon>Aspergillus</taxon>
        <taxon>Aspergillus subgen. Nidulantes</taxon>
    </lineage>
</organism>
<accession>A0ABR4KGH1</accession>
<sequence length="185" mass="19865">MFSLHAIVLLGFWCRALFAYAHPLDRRQAPAIENAFNLYAYGDSISGLSVYYADGKAEIGDWTRSTAKVAYPVYFTTSSSSSETWIAHANTTGLGDASYADTVLSLPSLDSSDGTVQFKPKGGSASSANVFTVYGNYVLIKAEDANFYAVPTRTEGVYSLTWSAVGSDQIAVILRTIAPATDTLL</sequence>
<evidence type="ECO:0000256" key="1">
    <source>
        <dbReference type="SAM" id="SignalP"/>
    </source>
</evidence>
<evidence type="ECO:0000313" key="3">
    <source>
        <dbReference type="Proteomes" id="UP001610444"/>
    </source>
</evidence>
<name>A0ABR4KGH1_9EURO</name>
<feature type="chain" id="PRO_5045241864" evidence="1">
    <location>
        <begin position="22"/>
        <end position="185"/>
    </location>
</feature>
<protein>
    <submittedName>
        <fullName evidence="2">Uncharacterized protein</fullName>
    </submittedName>
</protein>
<dbReference type="GeneID" id="98160628"/>
<feature type="signal peptide" evidence="1">
    <location>
        <begin position="1"/>
        <end position="21"/>
    </location>
</feature>
<gene>
    <name evidence="2" type="ORF">BJX68DRAFT_266288</name>
</gene>
<dbReference type="Proteomes" id="UP001610444">
    <property type="component" value="Unassembled WGS sequence"/>
</dbReference>